<organism evidence="1 2">
    <name type="scientific">Brachionus plicatilis</name>
    <name type="common">Marine rotifer</name>
    <name type="synonym">Brachionus muelleri</name>
    <dbReference type="NCBI Taxonomy" id="10195"/>
    <lineage>
        <taxon>Eukaryota</taxon>
        <taxon>Metazoa</taxon>
        <taxon>Spiralia</taxon>
        <taxon>Gnathifera</taxon>
        <taxon>Rotifera</taxon>
        <taxon>Eurotatoria</taxon>
        <taxon>Monogononta</taxon>
        <taxon>Pseudotrocha</taxon>
        <taxon>Ploima</taxon>
        <taxon>Brachionidae</taxon>
        <taxon>Brachionus</taxon>
    </lineage>
</organism>
<proteinExistence type="predicted"/>
<sequence>MSIRQPGKIWQNEGTPLAFKKTISSRLLEFGLGPHEAIEKPLLTSKDRKARLKWFKEELTGSKSDVERYGDWSNL</sequence>
<keyword evidence="2" id="KW-1185">Reference proteome</keyword>
<protein>
    <submittedName>
        <fullName evidence="1">Uncharacterized protein</fullName>
    </submittedName>
</protein>
<name>A0A3M7SJP6_BRAPC</name>
<comment type="caution">
    <text evidence="1">The sequence shown here is derived from an EMBL/GenBank/DDBJ whole genome shotgun (WGS) entry which is preliminary data.</text>
</comment>
<evidence type="ECO:0000313" key="2">
    <source>
        <dbReference type="Proteomes" id="UP000276133"/>
    </source>
</evidence>
<dbReference type="AlphaFoldDB" id="A0A3M7SJP6"/>
<gene>
    <name evidence="1" type="ORF">BpHYR1_011142</name>
</gene>
<dbReference type="EMBL" id="REGN01001257">
    <property type="protein sequence ID" value="RNA36003.1"/>
    <property type="molecule type" value="Genomic_DNA"/>
</dbReference>
<evidence type="ECO:0000313" key="1">
    <source>
        <dbReference type="EMBL" id="RNA36003.1"/>
    </source>
</evidence>
<accession>A0A3M7SJP6</accession>
<dbReference type="Proteomes" id="UP000276133">
    <property type="component" value="Unassembled WGS sequence"/>
</dbReference>
<reference evidence="1 2" key="1">
    <citation type="journal article" date="2018" name="Sci. Rep.">
        <title>Genomic signatures of local adaptation to the degree of environmental predictability in rotifers.</title>
        <authorList>
            <person name="Franch-Gras L."/>
            <person name="Hahn C."/>
            <person name="Garcia-Roger E.M."/>
            <person name="Carmona M.J."/>
            <person name="Serra M."/>
            <person name="Gomez A."/>
        </authorList>
    </citation>
    <scope>NUCLEOTIDE SEQUENCE [LARGE SCALE GENOMIC DNA]</scope>
    <source>
        <strain evidence="1">HYR1</strain>
    </source>
</reference>